<protein>
    <submittedName>
        <fullName evidence="1">Uncharacterized protein</fullName>
    </submittedName>
</protein>
<dbReference type="EMBL" id="DF836854">
    <property type="protein sequence ID" value="GAN11374.1"/>
    <property type="molecule type" value="Genomic_DNA"/>
</dbReference>
<evidence type="ECO:0000313" key="2">
    <source>
        <dbReference type="Proteomes" id="UP000053815"/>
    </source>
</evidence>
<dbReference type="AlphaFoldDB" id="A0A0C9MVE9"/>
<accession>A0A0C9MVE9</accession>
<evidence type="ECO:0000313" key="1">
    <source>
        <dbReference type="EMBL" id="GAN11374.1"/>
    </source>
</evidence>
<sequence length="100" mass="11429">MMERNLAVSRLENLQCKANPVITDEEAGIDISRKELETADIVEDLPVNEDSFNSVDKHPRTTTLFNYFAEDHKQAWPTGVSLMIGDRDLAEVLMEYRKDS</sequence>
<name>A0A0C9MVE9_9FUNG</name>
<dbReference type="Proteomes" id="UP000053815">
    <property type="component" value="Unassembled WGS sequence"/>
</dbReference>
<organism evidence="1">
    <name type="scientific">Mucor ambiguus</name>
    <dbReference type="NCBI Taxonomy" id="91626"/>
    <lineage>
        <taxon>Eukaryota</taxon>
        <taxon>Fungi</taxon>
        <taxon>Fungi incertae sedis</taxon>
        <taxon>Mucoromycota</taxon>
        <taxon>Mucoromycotina</taxon>
        <taxon>Mucoromycetes</taxon>
        <taxon>Mucorales</taxon>
        <taxon>Mucorineae</taxon>
        <taxon>Mucoraceae</taxon>
        <taxon>Mucor</taxon>
    </lineage>
</organism>
<proteinExistence type="predicted"/>
<keyword evidence="2" id="KW-1185">Reference proteome</keyword>
<reference evidence="1" key="1">
    <citation type="submission" date="2014-09" db="EMBL/GenBank/DDBJ databases">
        <title>Draft genome sequence of an oleaginous Mucoromycotina fungus Mucor ambiguus NBRC6742.</title>
        <authorList>
            <person name="Takeda I."/>
            <person name="Yamane N."/>
            <person name="Morita T."/>
            <person name="Tamano K."/>
            <person name="Machida M."/>
            <person name="Baker S."/>
            <person name="Koike H."/>
        </authorList>
    </citation>
    <scope>NUCLEOTIDE SEQUENCE</scope>
    <source>
        <strain evidence="1">NBRC 6742</strain>
    </source>
</reference>
<gene>
    <name evidence="1" type="ORF">MAM1_0565d10933</name>
</gene>